<dbReference type="EMBL" id="AFWE01000200">
    <property type="protein sequence ID" value="EGU31401.1"/>
    <property type="molecule type" value="Genomic_DNA"/>
</dbReference>
<evidence type="ECO:0000313" key="2">
    <source>
        <dbReference type="Proteomes" id="UP000004349"/>
    </source>
</evidence>
<sequence length="213" mass="24531">MQFWIYDETNGDTCEGATIGASMYDFSTDLFEGCKYNAHIAKNSDKIYQIRSANMSCILFSISAIEAKLNELISMYASIGDEDSIWKQVQEKYSRKSTAEKWNMIVKVTDGKCWEHTKEPFKSFNMVKALRNELVHYKGELLEKDQAPNKKVQEIMTELGVKSKASFMEDDCSSWVSDLINCKELAPLVIRYITPIYENMNIYLSHEVFKSES</sequence>
<gene>
    <name evidence="1" type="ORF">VIS19158_22883</name>
</gene>
<dbReference type="RefSeq" id="WP_005598465.1">
    <property type="nucleotide sequence ID" value="NZ_AFWE01000200.1"/>
</dbReference>
<organism evidence="1 2">
    <name type="scientific">Vibrio scophthalmi LMG 19158</name>
    <dbReference type="NCBI Taxonomy" id="870967"/>
    <lineage>
        <taxon>Bacteria</taxon>
        <taxon>Pseudomonadati</taxon>
        <taxon>Pseudomonadota</taxon>
        <taxon>Gammaproteobacteria</taxon>
        <taxon>Vibrionales</taxon>
        <taxon>Vibrionaceae</taxon>
        <taxon>Vibrio</taxon>
    </lineage>
</organism>
<proteinExistence type="predicted"/>
<evidence type="ECO:0000313" key="1">
    <source>
        <dbReference type="EMBL" id="EGU31401.1"/>
    </source>
</evidence>
<dbReference type="Proteomes" id="UP000004349">
    <property type="component" value="Unassembled WGS sequence"/>
</dbReference>
<reference evidence="1 2" key="1">
    <citation type="journal article" date="2012" name="Int. J. Syst. Evol. Microbiol.">
        <title>Vibrio caribbeanicus sp. nov., isolated from the marine sponge Scleritoderma cyanea.</title>
        <authorList>
            <person name="Hoffmann M."/>
            <person name="Monday S.R."/>
            <person name="Allard M.W."/>
            <person name="Strain E.A."/>
            <person name="Whittaker P."/>
            <person name="Naum M."/>
            <person name="McCarthy P.J."/>
            <person name="Lopez J.V."/>
            <person name="Fischer M."/>
            <person name="Brown E.W."/>
        </authorList>
    </citation>
    <scope>NUCLEOTIDE SEQUENCE [LARGE SCALE GENOMIC DNA]</scope>
    <source>
        <strain evidence="1 2">LMG 19158</strain>
    </source>
</reference>
<comment type="caution">
    <text evidence="1">The sequence shown here is derived from an EMBL/GenBank/DDBJ whole genome shotgun (WGS) entry which is preliminary data.</text>
</comment>
<name>F9RT53_9VIBR</name>
<accession>F9RT53</accession>
<dbReference type="AlphaFoldDB" id="F9RT53"/>
<protein>
    <submittedName>
        <fullName evidence="1">Uncharacterized protein</fullName>
    </submittedName>
</protein>